<keyword evidence="27" id="KW-1185">Reference proteome</keyword>
<dbReference type="InterPro" id="IPR005135">
    <property type="entry name" value="Endo/exonuclease/phosphatase"/>
</dbReference>
<dbReference type="Gene3D" id="3.60.10.10">
    <property type="entry name" value="Endonuclease/exonuclease/phosphatase"/>
    <property type="match status" value="1"/>
</dbReference>
<keyword evidence="17" id="KW-0804">Transcription</keyword>
<feature type="region of interest" description="Disordered" evidence="24">
    <location>
        <begin position="200"/>
        <end position="229"/>
    </location>
</feature>
<dbReference type="Pfam" id="PF03372">
    <property type="entry name" value="Exo_endo_phos"/>
    <property type="match status" value="1"/>
</dbReference>
<dbReference type="GO" id="GO:0004535">
    <property type="term" value="F:poly(A)-specific ribonuclease activity"/>
    <property type="evidence" value="ECO:0007669"/>
    <property type="project" value="UniProtKB-EC"/>
</dbReference>
<comment type="subcellular location">
    <subcellularLocation>
        <location evidence="4">Cytoplasm</location>
    </subcellularLocation>
    <subcellularLocation>
        <location evidence="3">Nucleus</location>
    </subcellularLocation>
</comment>
<reference evidence="27" key="1">
    <citation type="journal article" date="2023" name="Mol. Phylogenet. Evol.">
        <title>Genome-scale phylogeny and comparative genomics of the fungal order Sordariales.</title>
        <authorList>
            <person name="Hensen N."/>
            <person name="Bonometti L."/>
            <person name="Westerberg I."/>
            <person name="Brannstrom I.O."/>
            <person name="Guillou S."/>
            <person name="Cros-Aarteil S."/>
            <person name="Calhoun S."/>
            <person name="Haridas S."/>
            <person name="Kuo A."/>
            <person name="Mondo S."/>
            <person name="Pangilinan J."/>
            <person name="Riley R."/>
            <person name="LaButti K."/>
            <person name="Andreopoulos B."/>
            <person name="Lipzen A."/>
            <person name="Chen C."/>
            <person name="Yan M."/>
            <person name="Daum C."/>
            <person name="Ng V."/>
            <person name="Clum A."/>
            <person name="Steindorff A."/>
            <person name="Ohm R.A."/>
            <person name="Martin F."/>
            <person name="Silar P."/>
            <person name="Natvig D.O."/>
            <person name="Lalanne C."/>
            <person name="Gautier V."/>
            <person name="Ament-Velasquez S.L."/>
            <person name="Kruys A."/>
            <person name="Hutchinson M.I."/>
            <person name="Powell A.J."/>
            <person name="Barry K."/>
            <person name="Miller A.N."/>
            <person name="Grigoriev I.V."/>
            <person name="Debuchy R."/>
            <person name="Gladieux P."/>
            <person name="Hiltunen Thoren M."/>
            <person name="Johannesson H."/>
        </authorList>
    </citation>
    <scope>NUCLEOTIDE SEQUENCE [LARGE SCALE GENOMIC DNA]</scope>
    <source>
        <strain evidence="27">CBS 340.73</strain>
    </source>
</reference>
<evidence type="ECO:0000256" key="18">
    <source>
        <dbReference type="ARBA" id="ARBA00023242"/>
    </source>
</evidence>
<evidence type="ECO:0000256" key="6">
    <source>
        <dbReference type="ARBA" id="ARBA00012161"/>
    </source>
</evidence>
<evidence type="ECO:0000256" key="12">
    <source>
        <dbReference type="ARBA" id="ARBA00022801"/>
    </source>
</evidence>
<dbReference type="CDD" id="cd09097">
    <property type="entry name" value="Deadenylase_CCR4"/>
    <property type="match status" value="1"/>
</dbReference>
<keyword evidence="18" id="KW-0539">Nucleus</keyword>
<evidence type="ECO:0000256" key="19">
    <source>
        <dbReference type="ARBA" id="ARBA00023475"/>
    </source>
</evidence>
<dbReference type="GO" id="GO:0005737">
    <property type="term" value="C:cytoplasm"/>
    <property type="evidence" value="ECO:0007669"/>
    <property type="project" value="UniProtKB-SubCell"/>
</dbReference>
<dbReference type="FunFam" id="3.80.10.10:FF:000447">
    <property type="entry name" value="Glucose-repressible alcohol dehydrogenase transcriptional effector"/>
    <property type="match status" value="1"/>
</dbReference>
<dbReference type="EMBL" id="MU853903">
    <property type="protein sequence ID" value="KAK3935880.1"/>
    <property type="molecule type" value="Genomic_DNA"/>
</dbReference>
<evidence type="ECO:0000256" key="8">
    <source>
        <dbReference type="ARBA" id="ARBA00022614"/>
    </source>
</evidence>
<evidence type="ECO:0000256" key="7">
    <source>
        <dbReference type="ARBA" id="ARBA00022490"/>
    </source>
</evidence>
<feature type="domain" description="Endonuclease/exonuclease/phosphatase" evidence="25">
    <location>
        <begin position="390"/>
        <end position="720"/>
    </location>
</feature>
<accession>A0AAN6MZ91</accession>
<evidence type="ECO:0000256" key="1">
    <source>
        <dbReference type="ARBA" id="ARBA00001663"/>
    </source>
</evidence>
<dbReference type="GO" id="GO:0046872">
    <property type="term" value="F:metal ion binding"/>
    <property type="evidence" value="ECO:0007669"/>
    <property type="project" value="UniProtKB-KW"/>
</dbReference>
<feature type="compositionally biased region" description="Polar residues" evidence="24">
    <location>
        <begin position="45"/>
        <end position="76"/>
    </location>
</feature>
<proteinExistence type="inferred from homology"/>
<evidence type="ECO:0000259" key="25">
    <source>
        <dbReference type="Pfam" id="PF03372"/>
    </source>
</evidence>
<dbReference type="SUPFAM" id="SSF52058">
    <property type="entry name" value="L domain-like"/>
    <property type="match status" value="1"/>
</dbReference>
<dbReference type="Gene3D" id="3.80.10.10">
    <property type="entry name" value="Ribonuclease Inhibitor"/>
    <property type="match status" value="1"/>
</dbReference>
<dbReference type="InterPro" id="IPR050410">
    <property type="entry name" value="CCR4/nocturin_mRNA_transcr"/>
</dbReference>
<keyword evidence="12" id="KW-0378">Hydrolase</keyword>
<comment type="similarity">
    <text evidence="5">Belongs to the CCR4/nocturin family.</text>
</comment>
<dbReference type="GO" id="GO:0003723">
    <property type="term" value="F:RNA binding"/>
    <property type="evidence" value="ECO:0007669"/>
    <property type="project" value="UniProtKB-KW"/>
</dbReference>
<keyword evidence="13" id="KW-0269">Exonuclease</keyword>
<dbReference type="AlphaFoldDB" id="A0AAN6MZ91"/>
<evidence type="ECO:0000256" key="17">
    <source>
        <dbReference type="ARBA" id="ARBA00023163"/>
    </source>
</evidence>
<dbReference type="Proteomes" id="UP001303473">
    <property type="component" value="Unassembled WGS sequence"/>
</dbReference>
<keyword evidence="11" id="KW-0677">Repeat</keyword>
<evidence type="ECO:0000256" key="21">
    <source>
        <dbReference type="ARBA" id="ARBA00031469"/>
    </source>
</evidence>
<protein>
    <recommendedName>
        <fullName evidence="19">CCR4-Not complex 3'-5'-exoribonuclease subunit Ccr4</fullName>
        <ecNumber evidence="6">3.1.13.4</ecNumber>
    </recommendedName>
    <alternativeName>
        <fullName evidence="20">Carbon catabolite repressor protein 4</fullName>
    </alternativeName>
    <alternativeName>
        <fullName evidence="21">Cytoplasmic deadenylase</fullName>
    </alternativeName>
    <alternativeName>
        <fullName evidence="22">Glucose-repressible alcohol dehydrogenase transcriptional effector</fullName>
    </alternativeName>
</protein>
<feature type="compositionally biased region" description="Polar residues" evidence="24">
    <location>
        <begin position="127"/>
        <end position="159"/>
    </location>
</feature>
<evidence type="ECO:0000256" key="10">
    <source>
        <dbReference type="ARBA" id="ARBA00022723"/>
    </source>
</evidence>
<evidence type="ECO:0000256" key="22">
    <source>
        <dbReference type="ARBA" id="ARBA00033317"/>
    </source>
</evidence>
<sequence length="850" mass="95946">MADGHRYLQQPFGNPLYSQFSSSSSIANGILLNSLLNHFVAEAPTSPSRSPVHGSPSQNPRGMYAHNNQQGHNSRLNGAPGRQQGMPMLYNFQQQAHQQQAHAQHHQTIQPDHSGHGPTANMMGHSAFSSGVLSNASPFSGSTMQNGHTNTTRGGQTQQISEHWAEQLRLHKEAERAHAAMIDQHQPHYYARLKAPENRGIGGASLNSGSSAHDGDGEEDRRRPWSIEKTNKRQDWHNLDMSGQGLRVLSPSLFSYEFLVELYIASNRLSFLPADIGRLRHLRLLEASNNMISELPPEIGMCTNLKSLLLFDNQIHDLPYEIGSLYQLEMLGIDGNPLNAPMKEEIMERGTKDLVKMLREQAPVPLPPTPRKSIVVQEDVSPNLERVKVLTWNILCDKFATIQQYGYTPTGALSWDYRKDRILQEIRDRDADILCLQEIATDVFRDFFSPELAQDDYKGVQWPRPKAKTMSEKDAGGVDGCAVFYKASKWILLDKHLIDYTNVAINRPDMKNQHDIFNRVMPKDNIGIICFFESRQTGARMIVANTHLAWEPTLADVKLVQTAILMETVTKLAEKYARWPPLKEKKMIQVPASIMSDEAQEQRRELPEPAPSQEYRNNTDIPLLVCGDYNSTYDSSVYELLSLGRVSPDHGDFGNHQYGSFTRDGIEHPFSMRSAYVHLNGTPDELPFTNYVPGFAEVIDYIWYSTNTLEVVELLGPPDKQHLKRVPGFPNYHFPADHIQIMAEFVIKARKDKKMVTEPDFGSGIYRAVSCSLFSSYTSQQKLPRALASLPAHRKDEQQHTAPFYGASFISVKDLLQQLVCSLKCALHADTKTGARDGRPQEDKVWNYEY</sequence>
<dbReference type="InterPro" id="IPR032675">
    <property type="entry name" value="LRR_dom_sf"/>
</dbReference>
<name>A0AAN6MZ91_9PEZI</name>
<dbReference type="FunFam" id="3.60.10.10:FF:000037">
    <property type="entry name" value="Glucose-repressible alcohol dehydrogenase transcriptional effector"/>
    <property type="match status" value="1"/>
</dbReference>
<organism evidence="26 27">
    <name type="scientific">Diplogelasinospora grovesii</name>
    <dbReference type="NCBI Taxonomy" id="303347"/>
    <lineage>
        <taxon>Eukaryota</taxon>
        <taxon>Fungi</taxon>
        <taxon>Dikarya</taxon>
        <taxon>Ascomycota</taxon>
        <taxon>Pezizomycotina</taxon>
        <taxon>Sordariomycetes</taxon>
        <taxon>Sordariomycetidae</taxon>
        <taxon>Sordariales</taxon>
        <taxon>Diplogelasinosporaceae</taxon>
        <taxon>Diplogelasinospora</taxon>
    </lineage>
</organism>
<evidence type="ECO:0000256" key="9">
    <source>
        <dbReference type="ARBA" id="ARBA00022722"/>
    </source>
</evidence>
<gene>
    <name evidence="26" type="ORF">QBC46DRAFT_412631</name>
</gene>
<keyword evidence="16" id="KW-0805">Transcription regulation</keyword>
<comment type="caution">
    <text evidence="26">The sequence shown here is derived from an EMBL/GenBank/DDBJ whole genome shotgun (WGS) entry which is preliminary data.</text>
</comment>
<dbReference type="GO" id="GO:0005634">
    <property type="term" value="C:nucleus"/>
    <property type="evidence" value="ECO:0007669"/>
    <property type="project" value="UniProtKB-SubCell"/>
</dbReference>
<dbReference type="PANTHER" id="PTHR12121">
    <property type="entry name" value="CARBON CATABOLITE REPRESSOR PROTEIN 4"/>
    <property type="match status" value="1"/>
</dbReference>
<feature type="compositionally biased region" description="Basic and acidic residues" evidence="24">
    <location>
        <begin position="213"/>
        <end position="229"/>
    </location>
</feature>
<evidence type="ECO:0000313" key="27">
    <source>
        <dbReference type="Proteomes" id="UP001303473"/>
    </source>
</evidence>
<keyword evidence="8" id="KW-0433">Leucine-rich repeat</keyword>
<keyword evidence="14" id="KW-0460">Magnesium</keyword>
<evidence type="ECO:0000256" key="20">
    <source>
        <dbReference type="ARBA" id="ARBA00030493"/>
    </source>
</evidence>
<keyword evidence="10" id="KW-0479">Metal-binding</keyword>
<comment type="function">
    <text evidence="23">Acts as a catalytic component of the CCR4-NOT core complex, which in the nucleus seems to be a general transcription factor, and in the cytoplasm the major mRNA deadenylase involved in mRNA turnover. Ccr4 has 3'-5' RNase activity with a strong preference for polyadenylated substrates and also low exonuclease activity towards single-stranded DNA.</text>
</comment>
<evidence type="ECO:0000256" key="24">
    <source>
        <dbReference type="SAM" id="MobiDB-lite"/>
    </source>
</evidence>
<evidence type="ECO:0000256" key="2">
    <source>
        <dbReference type="ARBA" id="ARBA00001946"/>
    </source>
</evidence>
<evidence type="ECO:0000256" key="5">
    <source>
        <dbReference type="ARBA" id="ARBA00010774"/>
    </source>
</evidence>
<dbReference type="SUPFAM" id="SSF56219">
    <property type="entry name" value="DNase I-like"/>
    <property type="match status" value="1"/>
</dbReference>
<evidence type="ECO:0000256" key="14">
    <source>
        <dbReference type="ARBA" id="ARBA00022842"/>
    </source>
</evidence>
<evidence type="ECO:0000256" key="13">
    <source>
        <dbReference type="ARBA" id="ARBA00022839"/>
    </source>
</evidence>
<dbReference type="InterPro" id="IPR036691">
    <property type="entry name" value="Endo/exonu/phosph_ase_sf"/>
</dbReference>
<dbReference type="InterPro" id="IPR001611">
    <property type="entry name" value="Leu-rich_rpt"/>
</dbReference>
<comment type="catalytic activity">
    <reaction evidence="1">
        <text>Exonucleolytic cleavage of poly(A) to 5'-AMP.</text>
        <dbReference type="EC" id="3.1.13.4"/>
    </reaction>
</comment>
<evidence type="ECO:0000256" key="3">
    <source>
        <dbReference type="ARBA" id="ARBA00004123"/>
    </source>
</evidence>
<dbReference type="PANTHER" id="PTHR12121:SF100">
    <property type="entry name" value="POLY(A)-SPECIFIC RIBONUCLEASE"/>
    <property type="match status" value="1"/>
</dbReference>
<evidence type="ECO:0000256" key="4">
    <source>
        <dbReference type="ARBA" id="ARBA00004496"/>
    </source>
</evidence>
<dbReference type="EC" id="3.1.13.4" evidence="6"/>
<keyword evidence="7" id="KW-0963">Cytoplasm</keyword>
<evidence type="ECO:0000256" key="11">
    <source>
        <dbReference type="ARBA" id="ARBA00022737"/>
    </source>
</evidence>
<keyword evidence="9" id="KW-0540">Nuclease</keyword>
<feature type="region of interest" description="Disordered" evidence="24">
    <location>
        <begin position="95"/>
        <end position="159"/>
    </location>
</feature>
<feature type="region of interest" description="Disordered" evidence="24">
    <location>
        <begin position="596"/>
        <end position="616"/>
    </location>
</feature>
<dbReference type="PROSITE" id="PS51450">
    <property type="entry name" value="LRR"/>
    <property type="match status" value="2"/>
</dbReference>
<evidence type="ECO:0000313" key="26">
    <source>
        <dbReference type="EMBL" id="KAK3935880.1"/>
    </source>
</evidence>
<evidence type="ECO:0000256" key="16">
    <source>
        <dbReference type="ARBA" id="ARBA00023015"/>
    </source>
</evidence>
<evidence type="ECO:0000256" key="15">
    <source>
        <dbReference type="ARBA" id="ARBA00022884"/>
    </source>
</evidence>
<feature type="region of interest" description="Disordered" evidence="24">
    <location>
        <begin position="44"/>
        <end position="81"/>
    </location>
</feature>
<keyword evidence="15" id="KW-0694">RNA-binding</keyword>
<evidence type="ECO:0000256" key="23">
    <source>
        <dbReference type="ARBA" id="ARBA00045495"/>
    </source>
</evidence>
<comment type="cofactor">
    <cofactor evidence="2">
        <name>Mg(2+)</name>
        <dbReference type="ChEBI" id="CHEBI:18420"/>
    </cofactor>
</comment>